<dbReference type="STRING" id="1547922.ISF6_4178"/>
<feature type="domain" description="HTH araC/xylS-type" evidence="5">
    <location>
        <begin position="199"/>
        <end position="297"/>
    </location>
</feature>
<dbReference type="GO" id="GO:0043565">
    <property type="term" value="F:sequence-specific DNA binding"/>
    <property type="evidence" value="ECO:0007669"/>
    <property type="project" value="InterPro"/>
</dbReference>
<evidence type="ECO:0000259" key="5">
    <source>
        <dbReference type="PROSITE" id="PS01124"/>
    </source>
</evidence>
<proteinExistence type="predicted"/>
<dbReference type="Pfam" id="PF12852">
    <property type="entry name" value="Cupin_6"/>
    <property type="match status" value="1"/>
</dbReference>
<comment type="caution">
    <text evidence="6">The sequence shown here is derived from an EMBL/GenBank/DDBJ whole genome shotgun (WGS) entry which is preliminary data.</text>
</comment>
<dbReference type="OrthoDB" id="9789899at2"/>
<dbReference type="PANTHER" id="PTHR46796:SF7">
    <property type="entry name" value="ARAC FAMILY TRANSCRIPTIONAL REGULATOR"/>
    <property type="match status" value="1"/>
</dbReference>
<dbReference type="Pfam" id="PF12833">
    <property type="entry name" value="HTH_18"/>
    <property type="match status" value="1"/>
</dbReference>
<protein>
    <submittedName>
        <fullName evidence="6">Transcriptional regulator, AraC family</fullName>
    </submittedName>
</protein>
<evidence type="ECO:0000313" key="6">
    <source>
        <dbReference type="EMBL" id="GAP37984.1"/>
    </source>
</evidence>
<dbReference type="InterPro" id="IPR032783">
    <property type="entry name" value="AraC_lig"/>
</dbReference>
<dbReference type="Proteomes" id="UP000037660">
    <property type="component" value="Unassembled WGS sequence"/>
</dbReference>
<sequence>MADPLTDVVRLLQPQAVFANRIAGRGDWAVRYAAYGEPSFCILLDGGCRLAVDGQAPVLVQAGDFVLLPKTPPFTLSGGRPVPEQPMDPHRAAGAAGELRYGEPGGRPDMRAIGGAFHFDGADHGLLVALLPDVVHVRGSRRLRQLVRMLGEEVRAEQPGRDVVLAWLVDLMLVEAMRSVSSAAAPPGLLRGLGDERIARALHAMHAQVAHPWTLQALADAAALSRSAFFERFRRVVGVAPMAYLLAWRMALAKDALRHEGAAVAELAGRVGYGSASSFSVAFQRHVGQSPGRFARGAGGGAASPRGTSGPAGERRPGR</sequence>
<accession>A0A0K8P623</accession>
<reference evidence="7" key="1">
    <citation type="submission" date="2015-07" db="EMBL/GenBank/DDBJ databases">
        <title>Discovery of a poly(ethylene terephthalate assimilation.</title>
        <authorList>
            <person name="Yoshida S."/>
            <person name="Hiraga K."/>
            <person name="Takehana T."/>
            <person name="Taniguchi I."/>
            <person name="Yamaji H."/>
            <person name="Maeda Y."/>
            <person name="Toyohara K."/>
            <person name="Miyamoto K."/>
            <person name="Kimura Y."/>
            <person name="Oda K."/>
        </authorList>
    </citation>
    <scope>NUCLEOTIDE SEQUENCE [LARGE SCALE GENOMIC DNA]</scope>
    <source>
        <strain evidence="7">NBRC 110686 / TISTR 2288 / 201-F6</strain>
    </source>
</reference>
<name>A0A0K8P623_PISS1</name>
<dbReference type="AlphaFoldDB" id="A0A0K8P623"/>
<keyword evidence="1" id="KW-0805">Transcription regulation</keyword>
<gene>
    <name evidence="6" type="ORF">ISF6_4178</name>
</gene>
<dbReference type="RefSeq" id="WP_082368541.1">
    <property type="nucleotide sequence ID" value="NZ_BBYR01000065.1"/>
</dbReference>
<keyword evidence="3" id="KW-0804">Transcription</keyword>
<reference evidence="6 7" key="2">
    <citation type="journal article" date="2016" name="Science">
        <title>A bacterium that degrades and assimilates poly(ethylene terephthalate).</title>
        <authorList>
            <person name="Yoshida S."/>
            <person name="Hiraga K."/>
            <person name="Takehana T."/>
            <person name="Taniguchi I."/>
            <person name="Yamaji H."/>
            <person name="Maeda Y."/>
            <person name="Toyohara K."/>
            <person name="Miyamoto K."/>
            <person name="Kimura Y."/>
            <person name="Oda K."/>
        </authorList>
    </citation>
    <scope>NUCLEOTIDE SEQUENCE [LARGE SCALE GENOMIC DNA]</scope>
    <source>
        <strain evidence="7">NBRC 110686 / TISTR 2288 / 201-F6</strain>
    </source>
</reference>
<dbReference type="InterPro" id="IPR009057">
    <property type="entry name" value="Homeodomain-like_sf"/>
</dbReference>
<dbReference type="SMART" id="SM00342">
    <property type="entry name" value="HTH_ARAC"/>
    <property type="match status" value="1"/>
</dbReference>
<feature type="compositionally biased region" description="Low complexity" evidence="4">
    <location>
        <begin position="303"/>
        <end position="312"/>
    </location>
</feature>
<dbReference type="InterPro" id="IPR050204">
    <property type="entry name" value="AraC_XylS_family_regulators"/>
</dbReference>
<evidence type="ECO:0000313" key="7">
    <source>
        <dbReference type="Proteomes" id="UP000037660"/>
    </source>
</evidence>
<dbReference type="Gene3D" id="1.10.10.60">
    <property type="entry name" value="Homeodomain-like"/>
    <property type="match status" value="2"/>
</dbReference>
<evidence type="ECO:0000256" key="1">
    <source>
        <dbReference type="ARBA" id="ARBA00023015"/>
    </source>
</evidence>
<organism evidence="6 7">
    <name type="scientific">Piscinibacter sakaiensis</name>
    <name type="common">Ideonella sakaiensis</name>
    <dbReference type="NCBI Taxonomy" id="1547922"/>
    <lineage>
        <taxon>Bacteria</taxon>
        <taxon>Pseudomonadati</taxon>
        <taxon>Pseudomonadota</taxon>
        <taxon>Betaproteobacteria</taxon>
        <taxon>Burkholderiales</taxon>
        <taxon>Sphaerotilaceae</taxon>
        <taxon>Piscinibacter</taxon>
    </lineage>
</organism>
<keyword evidence="7" id="KW-1185">Reference proteome</keyword>
<dbReference type="SUPFAM" id="SSF46689">
    <property type="entry name" value="Homeodomain-like"/>
    <property type="match status" value="2"/>
</dbReference>
<evidence type="ECO:0000256" key="4">
    <source>
        <dbReference type="SAM" id="MobiDB-lite"/>
    </source>
</evidence>
<feature type="region of interest" description="Disordered" evidence="4">
    <location>
        <begin position="293"/>
        <end position="319"/>
    </location>
</feature>
<keyword evidence="2" id="KW-0238">DNA-binding</keyword>
<dbReference type="PANTHER" id="PTHR46796">
    <property type="entry name" value="HTH-TYPE TRANSCRIPTIONAL ACTIVATOR RHAS-RELATED"/>
    <property type="match status" value="1"/>
</dbReference>
<dbReference type="PROSITE" id="PS01124">
    <property type="entry name" value="HTH_ARAC_FAMILY_2"/>
    <property type="match status" value="1"/>
</dbReference>
<evidence type="ECO:0000256" key="3">
    <source>
        <dbReference type="ARBA" id="ARBA00023163"/>
    </source>
</evidence>
<dbReference type="EMBL" id="BBYR01000065">
    <property type="protein sequence ID" value="GAP37984.1"/>
    <property type="molecule type" value="Genomic_DNA"/>
</dbReference>
<evidence type="ECO:0000256" key="2">
    <source>
        <dbReference type="ARBA" id="ARBA00023125"/>
    </source>
</evidence>
<dbReference type="InterPro" id="IPR018060">
    <property type="entry name" value="HTH_AraC"/>
</dbReference>
<dbReference type="GO" id="GO:0003700">
    <property type="term" value="F:DNA-binding transcription factor activity"/>
    <property type="evidence" value="ECO:0007669"/>
    <property type="project" value="InterPro"/>
</dbReference>